<feature type="compositionally biased region" description="Basic and acidic residues" evidence="1">
    <location>
        <begin position="20"/>
        <end position="32"/>
    </location>
</feature>
<dbReference type="RefSeq" id="XP_009837770.1">
    <property type="nucleotide sequence ID" value="XM_009839468.1"/>
</dbReference>
<dbReference type="PROSITE" id="PS50020">
    <property type="entry name" value="WW_DOMAIN_2"/>
    <property type="match status" value="1"/>
</dbReference>
<gene>
    <name evidence="4" type="ORF">H257_12308</name>
</gene>
<dbReference type="Gene3D" id="3.30.310.10">
    <property type="entry name" value="TATA-Binding Protein"/>
    <property type="match status" value="1"/>
</dbReference>
<dbReference type="EMBL" id="KI913152">
    <property type="protein sequence ID" value="ETV72984.1"/>
    <property type="molecule type" value="Genomic_DNA"/>
</dbReference>
<feature type="compositionally biased region" description="Acidic residues" evidence="1">
    <location>
        <begin position="469"/>
        <end position="482"/>
    </location>
</feature>
<feature type="compositionally biased region" description="Acidic residues" evidence="1">
    <location>
        <begin position="34"/>
        <end position="47"/>
    </location>
</feature>
<proteinExistence type="predicted"/>
<dbReference type="GO" id="GO:0006886">
    <property type="term" value="P:intracellular protein transport"/>
    <property type="evidence" value="ECO:0007669"/>
    <property type="project" value="InterPro"/>
</dbReference>
<name>W4G1Q0_APHAT</name>
<dbReference type="InterPro" id="IPR012295">
    <property type="entry name" value="TBP_dom_sf"/>
</dbReference>
<keyword evidence="2" id="KW-1133">Transmembrane helix</keyword>
<accession>W4G1Q0</accession>
<evidence type="ECO:0000313" key="4">
    <source>
        <dbReference type="EMBL" id="ETV72984.1"/>
    </source>
</evidence>
<keyword evidence="2" id="KW-0812">Transmembrane</keyword>
<protein>
    <recommendedName>
        <fullName evidence="3">WW domain-containing protein</fullName>
    </recommendedName>
</protein>
<dbReference type="AlphaFoldDB" id="W4G1Q0"/>
<feature type="transmembrane region" description="Helical" evidence="2">
    <location>
        <begin position="407"/>
        <end position="440"/>
    </location>
</feature>
<evidence type="ECO:0000259" key="3">
    <source>
        <dbReference type="PROSITE" id="PS50020"/>
    </source>
</evidence>
<feature type="transmembrane region" description="Helical" evidence="2">
    <location>
        <begin position="207"/>
        <end position="229"/>
    </location>
</feature>
<dbReference type="GO" id="GO:0016192">
    <property type="term" value="P:vesicle-mediated transport"/>
    <property type="evidence" value="ECO:0007669"/>
    <property type="project" value="InterPro"/>
</dbReference>
<feature type="domain" description="WW" evidence="3">
    <location>
        <begin position="505"/>
        <end position="538"/>
    </location>
</feature>
<dbReference type="STRING" id="112090.W4G1Q0"/>
<dbReference type="VEuPathDB" id="FungiDB:H257_12308"/>
<feature type="region of interest" description="Disordered" evidence="1">
    <location>
        <begin position="1"/>
        <end position="77"/>
    </location>
</feature>
<evidence type="ECO:0000256" key="2">
    <source>
        <dbReference type="SAM" id="Phobius"/>
    </source>
</evidence>
<sequence>MDGPSSPVVVPTAEPAANEPNRENKSVSKYEVDTANEDNDADDDESDGNAPSKPGSVRPVPSTDDFPQMSLSAHHEPPLKLKFKRQHTFQTRQRRHLKKQVKKIVATSHSMRQFLLVLWRTCGSIHAHEMLAFALIVVGILSESATPAPRYNVPIGTVLLTVSIKKIELKLLTTGLLVAIGMDIVWLCRHETTSYGGTFPFSILSITRVWVACCMCLKAGFTMSVYWFLEPHEMSTKYPTVASARQLRRLIFQKIGYFFPTTALPPLGDLSRHTLLRVVALLWIHVVSGGVLLVLGLVSCASFTMYPQFRSAALGIPLHYMILVKGGTTLASVMLFVNHLHLPVWRCLRLLHSLQGFKGPLIHWHGIGYGQDSNWIKTLQFAKAADAFCGCYLLLVLYSAFHHGSGFYGGVMAVLTIATILVVLLECWVPLLGLVVYKFVGVMEQAHRDFDSFKLLPRNWNATQSSKDPDEESNDDTNDEGDSSSSSSSSSDSDDSSADTQKHDGAASATWLRYTDEYNRSYVRNTLTGEMFWDRPNDDPTPSAHELTHPSPSDLGGLKPELALSNTMYMTADDFKYLWNTLPPAGGFLCRILSTPTVDDLTSHLSECRFYVITDGLAAAHIRAVYFYAIHTDTLAHFLGAFLMDSLSMQLEAKFKCDQPDMVAPIVRCLQLRYILGDYEPLGDM</sequence>
<keyword evidence="2" id="KW-0472">Membrane</keyword>
<feature type="region of interest" description="Disordered" evidence="1">
    <location>
        <begin position="531"/>
        <end position="557"/>
    </location>
</feature>
<dbReference type="Pfam" id="PF09066">
    <property type="entry name" value="B2-adapt-app_C"/>
    <property type="match status" value="1"/>
</dbReference>
<feature type="transmembrane region" description="Helical" evidence="2">
    <location>
        <begin position="280"/>
        <end position="306"/>
    </location>
</feature>
<feature type="region of interest" description="Disordered" evidence="1">
    <location>
        <begin position="462"/>
        <end position="504"/>
    </location>
</feature>
<dbReference type="InterPro" id="IPR015151">
    <property type="entry name" value="B-adaptin_app_sub_C"/>
</dbReference>
<dbReference type="OrthoDB" id="121583at2759"/>
<reference evidence="4" key="1">
    <citation type="submission" date="2013-12" db="EMBL/GenBank/DDBJ databases">
        <title>The Genome Sequence of Aphanomyces astaci APO3.</title>
        <authorList>
            <consortium name="The Broad Institute Genomics Platform"/>
            <person name="Russ C."/>
            <person name="Tyler B."/>
            <person name="van West P."/>
            <person name="Dieguez-Uribeondo J."/>
            <person name="Young S.K."/>
            <person name="Zeng Q."/>
            <person name="Gargeya S."/>
            <person name="Fitzgerald M."/>
            <person name="Abouelleil A."/>
            <person name="Alvarado L."/>
            <person name="Chapman S.B."/>
            <person name="Gainer-Dewar J."/>
            <person name="Goldberg J."/>
            <person name="Griggs A."/>
            <person name="Gujja S."/>
            <person name="Hansen M."/>
            <person name="Howarth C."/>
            <person name="Imamovic A."/>
            <person name="Ireland A."/>
            <person name="Larimer J."/>
            <person name="McCowan C."/>
            <person name="Murphy C."/>
            <person name="Pearson M."/>
            <person name="Poon T.W."/>
            <person name="Priest M."/>
            <person name="Roberts A."/>
            <person name="Saif S."/>
            <person name="Shea T."/>
            <person name="Sykes S."/>
            <person name="Wortman J."/>
            <person name="Nusbaum C."/>
            <person name="Birren B."/>
        </authorList>
    </citation>
    <scope>NUCLEOTIDE SEQUENCE [LARGE SCALE GENOMIC DNA]</scope>
    <source>
        <strain evidence="4">APO3</strain>
    </source>
</reference>
<evidence type="ECO:0000256" key="1">
    <source>
        <dbReference type="SAM" id="MobiDB-lite"/>
    </source>
</evidence>
<dbReference type="InterPro" id="IPR001202">
    <property type="entry name" value="WW_dom"/>
</dbReference>
<dbReference type="GeneID" id="20814304"/>
<organism evidence="4">
    <name type="scientific">Aphanomyces astaci</name>
    <name type="common">Crayfish plague agent</name>
    <dbReference type="NCBI Taxonomy" id="112090"/>
    <lineage>
        <taxon>Eukaryota</taxon>
        <taxon>Sar</taxon>
        <taxon>Stramenopiles</taxon>
        <taxon>Oomycota</taxon>
        <taxon>Saprolegniomycetes</taxon>
        <taxon>Saprolegniales</taxon>
        <taxon>Verrucalvaceae</taxon>
        <taxon>Aphanomyces</taxon>
    </lineage>
</organism>
<feature type="transmembrane region" description="Helical" evidence="2">
    <location>
        <begin position="384"/>
        <end position="401"/>
    </location>
</feature>
<feature type="transmembrane region" description="Helical" evidence="2">
    <location>
        <begin position="318"/>
        <end position="337"/>
    </location>
</feature>
<dbReference type="GO" id="GO:0030131">
    <property type="term" value="C:clathrin adaptor complex"/>
    <property type="evidence" value="ECO:0007669"/>
    <property type="project" value="InterPro"/>
</dbReference>